<evidence type="ECO:0008006" key="4">
    <source>
        <dbReference type="Google" id="ProtNLM"/>
    </source>
</evidence>
<comment type="caution">
    <text evidence="3">The sequence shown here is derived from an EMBL/GenBank/DDBJ whole genome shotgun (WGS) entry which is preliminary data.</text>
</comment>
<feature type="transmembrane region" description="Helical" evidence="2">
    <location>
        <begin position="27"/>
        <end position="47"/>
    </location>
</feature>
<dbReference type="EMBL" id="LAZR01000173">
    <property type="protein sequence ID" value="KKN84289.1"/>
    <property type="molecule type" value="Genomic_DNA"/>
</dbReference>
<dbReference type="GO" id="GO:0008654">
    <property type="term" value="P:phospholipid biosynthetic process"/>
    <property type="evidence" value="ECO:0007669"/>
    <property type="project" value="InterPro"/>
</dbReference>
<proteinExistence type="predicted"/>
<feature type="transmembrane region" description="Helical" evidence="2">
    <location>
        <begin position="158"/>
        <end position="174"/>
    </location>
</feature>
<dbReference type="InterPro" id="IPR048254">
    <property type="entry name" value="CDP_ALCOHOL_P_TRANSF_CS"/>
</dbReference>
<keyword evidence="2" id="KW-0812">Transmembrane</keyword>
<dbReference type="Pfam" id="PF01066">
    <property type="entry name" value="CDP-OH_P_transf"/>
    <property type="match status" value="1"/>
</dbReference>
<keyword evidence="1" id="KW-0808">Transferase</keyword>
<feature type="transmembrane region" description="Helical" evidence="2">
    <location>
        <begin position="53"/>
        <end position="73"/>
    </location>
</feature>
<feature type="transmembrane region" description="Helical" evidence="2">
    <location>
        <begin position="119"/>
        <end position="137"/>
    </location>
</feature>
<keyword evidence="2" id="KW-1133">Transmembrane helix</keyword>
<gene>
    <name evidence="3" type="ORF">LCGC14_0291030</name>
</gene>
<protein>
    <recommendedName>
        <fullName evidence="4">CDP-alcohol phosphatidyltransferase family protein</fullName>
    </recommendedName>
</protein>
<sequence>MASNLRLRRIFKPLVTLLAKGLIKIRVSPNLATVIMLFLSILSFFALGYFGNLFFFSIFVFMTGIFDGIDGSIARLTNRKTPFGGFFDSVMDRFSEFIIFFALIIYNWSTVLWNFLDMRLIIFIISFASIMISYCRARAEVFFKGDFDIGLMARSERLFYIFLTMLLAFFYGFSSELLFIFMWLVIGTLIFRFKRIYHIIKMRNFQERE</sequence>
<reference evidence="3" key="1">
    <citation type="journal article" date="2015" name="Nature">
        <title>Complex archaea that bridge the gap between prokaryotes and eukaryotes.</title>
        <authorList>
            <person name="Spang A."/>
            <person name="Saw J.H."/>
            <person name="Jorgensen S.L."/>
            <person name="Zaremba-Niedzwiedzka K."/>
            <person name="Martijn J."/>
            <person name="Lind A.E."/>
            <person name="van Eijk R."/>
            <person name="Schleper C."/>
            <person name="Guy L."/>
            <person name="Ettema T.J."/>
        </authorList>
    </citation>
    <scope>NUCLEOTIDE SEQUENCE</scope>
</reference>
<accession>A0A0F9TYC9</accession>
<keyword evidence="2" id="KW-0472">Membrane</keyword>
<evidence type="ECO:0000256" key="2">
    <source>
        <dbReference type="SAM" id="Phobius"/>
    </source>
</evidence>
<dbReference type="AlphaFoldDB" id="A0A0F9TYC9"/>
<evidence type="ECO:0000313" key="3">
    <source>
        <dbReference type="EMBL" id="KKN84289.1"/>
    </source>
</evidence>
<dbReference type="InterPro" id="IPR043130">
    <property type="entry name" value="CDP-OH_PTrfase_TM_dom"/>
</dbReference>
<feature type="transmembrane region" description="Helical" evidence="2">
    <location>
        <begin position="94"/>
        <end position="113"/>
    </location>
</feature>
<dbReference type="PROSITE" id="PS00379">
    <property type="entry name" value="CDP_ALCOHOL_P_TRANSF"/>
    <property type="match status" value="1"/>
</dbReference>
<evidence type="ECO:0000256" key="1">
    <source>
        <dbReference type="ARBA" id="ARBA00022679"/>
    </source>
</evidence>
<name>A0A0F9TYC9_9ZZZZ</name>
<dbReference type="GO" id="GO:0016780">
    <property type="term" value="F:phosphotransferase activity, for other substituted phosphate groups"/>
    <property type="evidence" value="ECO:0007669"/>
    <property type="project" value="InterPro"/>
</dbReference>
<feature type="transmembrane region" description="Helical" evidence="2">
    <location>
        <begin position="180"/>
        <end position="197"/>
    </location>
</feature>
<dbReference type="GO" id="GO:0016020">
    <property type="term" value="C:membrane"/>
    <property type="evidence" value="ECO:0007669"/>
    <property type="project" value="InterPro"/>
</dbReference>
<organism evidence="3">
    <name type="scientific">marine sediment metagenome</name>
    <dbReference type="NCBI Taxonomy" id="412755"/>
    <lineage>
        <taxon>unclassified sequences</taxon>
        <taxon>metagenomes</taxon>
        <taxon>ecological metagenomes</taxon>
    </lineage>
</organism>
<dbReference type="InterPro" id="IPR000462">
    <property type="entry name" value="CDP-OH_P_trans"/>
</dbReference>
<dbReference type="Gene3D" id="1.20.120.1760">
    <property type="match status" value="1"/>
</dbReference>